<dbReference type="AlphaFoldDB" id="A0A0V8QEX3"/>
<accession>A0A0V8QEX3</accession>
<comment type="caution">
    <text evidence="1">The sequence shown here is derived from an EMBL/GenBank/DDBJ whole genome shotgun (WGS) entry which is preliminary data.</text>
</comment>
<protein>
    <submittedName>
        <fullName evidence="1">Uncharacterized protein</fullName>
    </submittedName>
</protein>
<dbReference type="Proteomes" id="UP000054874">
    <property type="component" value="Unassembled WGS sequence"/>
</dbReference>
<organism evidence="1 2">
    <name type="scientific">Acetivibrio ethanolgignens</name>
    <dbReference type="NCBI Taxonomy" id="290052"/>
    <lineage>
        <taxon>Bacteria</taxon>
        <taxon>Bacillati</taxon>
        <taxon>Bacillota</taxon>
        <taxon>Clostridia</taxon>
        <taxon>Eubacteriales</taxon>
        <taxon>Oscillospiraceae</taxon>
        <taxon>Acetivibrio</taxon>
    </lineage>
</organism>
<evidence type="ECO:0000313" key="2">
    <source>
        <dbReference type="Proteomes" id="UP000054874"/>
    </source>
</evidence>
<keyword evidence="2" id="KW-1185">Reference proteome</keyword>
<dbReference type="RefSeq" id="WP_058352726.1">
    <property type="nucleotide sequence ID" value="NZ_CABMMD010000153.1"/>
</dbReference>
<name>A0A0V8QEX3_9FIRM</name>
<dbReference type="EMBL" id="LNAM01000153">
    <property type="protein sequence ID" value="KSV59090.1"/>
    <property type="molecule type" value="Genomic_DNA"/>
</dbReference>
<evidence type="ECO:0000313" key="1">
    <source>
        <dbReference type="EMBL" id="KSV59090.1"/>
    </source>
</evidence>
<sequence>MTGTIKTNGKNTAVKIGGVAVFTYEGVKGAYKNFAKLAQNFERYGTEGQYALSDEFLKM</sequence>
<reference evidence="1 2" key="1">
    <citation type="submission" date="2015-11" db="EMBL/GenBank/DDBJ databases">
        <title>Butyribacter intestini gen. nov., sp. nov., a butyric acid-producing bacterium of the family Lachnospiraceae isolated from the human faeces.</title>
        <authorList>
            <person name="Zou Y."/>
            <person name="Xue W."/>
            <person name="Luo G."/>
            <person name="Lv M."/>
        </authorList>
    </citation>
    <scope>NUCLEOTIDE SEQUENCE [LARGE SCALE GENOMIC DNA]</scope>
    <source>
        <strain evidence="1 2">ACET-33324</strain>
    </source>
</reference>
<proteinExistence type="predicted"/>
<gene>
    <name evidence="1" type="ORF">ASU35_01880</name>
</gene>
<dbReference type="OrthoDB" id="9959247at2"/>
<dbReference type="STRING" id="290052.ASU35_01880"/>